<feature type="compositionally biased region" description="Basic and acidic residues" evidence="1">
    <location>
        <begin position="20"/>
        <end position="43"/>
    </location>
</feature>
<gene>
    <name evidence="2" type="ORF">SPSC_04525</name>
</gene>
<proteinExistence type="predicted"/>
<accession>A0A127ZFF8</accession>
<dbReference type="OrthoDB" id="2554776at2759"/>
<dbReference type="AlphaFoldDB" id="A0A127ZFF8"/>
<evidence type="ECO:0008006" key="3">
    <source>
        <dbReference type="Google" id="ProtNLM"/>
    </source>
</evidence>
<evidence type="ECO:0000313" key="2">
    <source>
        <dbReference type="EMBL" id="CDU24692.1"/>
    </source>
</evidence>
<name>A0A127ZFF8_9BASI</name>
<organism evidence="2">
    <name type="scientific">Sporisorium scitamineum</name>
    <dbReference type="NCBI Taxonomy" id="49012"/>
    <lineage>
        <taxon>Eukaryota</taxon>
        <taxon>Fungi</taxon>
        <taxon>Dikarya</taxon>
        <taxon>Basidiomycota</taxon>
        <taxon>Ustilaginomycotina</taxon>
        <taxon>Ustilaginomycetes</taxon>
        <taxon>Ustilaginales</taxon>
        <taxon>Ustilaginaceae</taxon>
        <taxon>Sporisorium</taxon>
    </lineage>
</organism>
<dbReference type="EMBL" id="LK056680">
    <property type="protein sequence ID" value="CDU24692.1"/>
    <property type="molecule type" value="Genomic_DNA"/>
</dbReference>
<sequence length="137" mass="15394">MAKKGLLKDQYDSYDELTDQDVKSPKRAKKEFNHDDSSPDTKTKRSRTAQTPRAWTKDEDEAFMDCVADLVTAGLSQAIKQYPGLASRNISGCIQHWNSWRRKLETNLLGAPTIDGNGKKLPKAKLDVAKQGTVERE</sequence>
<evidence type="ECO:0000256" key="1">
    <source>
        <dbReference type="SAM" id="MobiDB-lite"/>
    </source>
</evidence>
<reference evidence="2" key="1">
    <citation type="submission" date="2014-06" db="EMBL/GenBank/DDBJ databases">
        <authorList>
            <person name="Ju J."/>
            <person name="Zhang J."/>
        </authorList>
    </citation>
    <scope>NUCLEOTIDE SEQUENCE</scope>
    <source>
        <strain evidence="2">SscI8</strain>
    </source>
</reference>
<protein>
    <recommendedName>
        <fullName evidence="3">Myb-like domain-containing protein</fullName>
    </recommendedName>
</protein>
<feature type="region of interest" description="Disordered" evidence="1">
    <location>
        <begin position="112"/>
        <end position="137"/>
    </location>
</feature>
<feature type="compositionally biased region" description="Basic and acidic residues" evidence="1">
    <location>
        <begin position="124"/>
        <end position="137"/>
    </location>
</feature>
<feature type="region of interest" description="Disordered" evidence="1">
    <location>
        <begin position="16"/>
        <end position="56"/>
    </location>
</feature>